<dbReference type="PROSITE" id="PS51257">
    <property type="entry name" value="PROKAR_LIPOPROTEIN"/>
    <property type="match status" value="1"/>
</dbReference>
<feature type="chain" id="PRO_5011790088" description="DUF4189 domain-containing protein" evidence="1">
    <location>
        <begin position="27"/>
        <end position="155"/>
    </location>
</feature>
<dbReference type="EMBL" id="FOMX01000004">
    <property type="protein sequence ID" value="SFD75726.1"/>
    <property type="molecule type" value="Genomic_DNA"/>
</dbReference>
<dbReference type="AlphaFoldDB" id="A0A1I1UY63"/>
<accession>A0A1I1UY63</accession>
<organism evidence="2 3">
    <name type="scientific">Nannocystis exedens</name>
    <dbReference type="NCBI Taxonomy" id="54"/>
    <lineage>
        <taxon>Bacteria</taxon>
        <taxon>Pseudomonadati</taxon>
        <taxon>Myxococcota</taxon>
        <taxon>Polyangia</taxon>
        <taxon>Nannocystales</taxon>
        <taxon>Nannocystaceae</taxon>
        <taxon>Nannocystis</taxon>
    </lineage>
</organism>
<keyword evidence="1" id="KW-0732">Signal</keyword>
<sequence length="155" mass="16004">MLQRPSAISALALACTVVLAPARAEAFCGFYVSGGDAKLYDDATLVALVRDGTRTVRSTQNNDRGPPESVALGGGCGCTSGEGGRTCLEGRVRTMQIEQAVIDAFIAAHGCEDGRDRRAARVRGGPGQPITTTAPALRLAAAPVNSRSAGMKDSR</sequence>
<proteinExistence type="predicted"/>
<gene>
    <name evidence="2" type="ORF">SAMN02745121_01401</name>
</gene>
<protein>
    <recommendedName>
        <fullName evidence="4">DUF4189 domain-containing protein</fullName>
    </recommendedName>
</protein>
<feature type="signal peptide" evidence="1">
    <location>
        <begin position="1"/>
        <end position="26"/>
    </location>
</feature>
<keyword evidence="3" id="KW-1185">Reference proteome</keyword>
<evidence type="ECO:0008006" key="4">
    <source>
        <dbReference type="Google" id="ProtNLM"/>
    </source>
</evidence>
<evidence type="ECO:0000256" key="1">
    <source>
        <dbReference type="SAM" id="SignalP"/>
    </source>
</evidence>
<dbReference type="OrthoDB" id="9759899at2"/>
<evidence type="ECO:0000313" key="3">
    <source>
        <dbReference type="Proteomes" id="UP000199400"/>
    </source>
</evidence>
<dbReference type="Proteomes" id="UP000199400">
    <property type="component" value="Unassembled WGS sequence"/>
</dbReference>
<name>A0A1I1UY63_9BACT</name>
<reference evidence="3" key="1">
    <citation type="submission" date="2016-10" db="EMBL/GenBank/DDBJ databases">
        <authorList>
            <person name="Varghese N."/>
            <person name="Submissions S."/>
        </authorList>
    </citation>
    <scope>NUCLEOTIDE SEQUENCE [LARGE SCALE GENOMIC DNA]</scope>
    <source>
        <strain evidence="3">ATCC 25963</strain>
    </source>
</reference>
<evidence type="ECO:0000313" key="2">
    <source>
        <dbReference type="EMBL" id="SFD75726.1"/>
    </source>
</evidence>
<dbReference type="RefSeq" id="WP_096330159.1">
    <property type="nucleotide sequence ID" value="NZ_FOMX01000004.1"/>
</dbReference>